<dbReference type="InterPro" id="IPR000516">
    <property type="entry name" value="Ni-dep_Hydgase_cyt-B"/>
</dbReference>
<gene>
    <name evidence="15" type="ORF">SAMN04488025_12149</name>
</gene>
<evidence type="ECO:0000256" key="11">
    <source>
        <dbReference type="ARBA" id="ARBA00023136"/>
    </source>
</evidence>
<evidence type="ECO:0000256" key="12">
    <source>
        <dbReference type="SAM" id="MobiDB-lite"/>
    </source>
</evidence>
<feature type="transmembrane region" description="Helical" evidence="13">
    <location>
        <begin position="51"/>
        <end position="72"/>
    </location>
</feature>
<comment type="similarity">
    <text evidence="2">Belongs to the HupC/HyaC/HydC family.</text>
</comment>
<evidence type="ECO:0000256" key="5">
    <source>
        <dbReference type="ARBA" id="ARBA00022617"/>
    </source>
</evidence>
<evidence type="ECO:0000256" key="9">
    <source>
        <dbReference type="ARBA" id="ARBA00022989"/>
    </source>
</evidence>
<feature type="compositionally biased region" description="Basic and acidic residues" evidence="12">
    <location>
        <begin position="235"/>
        <end position="250"/>
    </location>
</feature>
<accession>A0A1I2Q513</accession>
<organism evidence="15 16">
    <name type="scientific">Planifilum fulgidum</name>
    <dbReference type="NCBI Taxonomy" id="201973"/>
    <lineage>
        <taxon>Bacteria</taxon>
        <taxon>Bacillati</taxon>
        <taxon>Bacillota</taxon>
        <taxon>Bacilli</taxon>
        <taxon>Bacillales</taxon>
        <taxon>Thermoactinomycetaceae</taxon>
        <taxon>Planifilum</taxon>
    </lineage>
</organism>
<dbReference type="PANTHER" id="PTHR30485">
    <property type="entry name" value="NI/FE-HYDROGENASE 1 B-TYPE CYTOCHROME SUBUNIT"/>
    <property type="match status" value="1"/>
</dbReference>
<dbReference type="InterPro" id="IPR016174">
    <property type="entry name" value="Di-haem_cyt_TM"/>
</dbReference>
<evidence type="ECO:0000256" key="7">
    <source>
        <dbReference type="ARBA" id="ARBA00022723"/>
    </source>
</evidence>
<reference evidence="15 16" key="1">
    <citation type="submission" date="2016-10" db="EMBL/GenBank/DDBJ databases">
        <authorList>
            <person name="de Groot N.N."/>
        </authorList>
    </citation>
    <scope>NUCLEOTIDE SEQUENCE [LARGE SCALE GENOMIC DNA]</scope>
    <source>
        <strain evidence="15 16">DSM 44945</strain>
    </source>
</reference>
<keyword evidence="7" id="KW-0479">Metal-binding</keyword>
<keyword evidence="5" id="KW-0349">Heme</keyword>
<evidence type="ECO:0000313" key="16">
    <source>
        <dbReference type="Proteomes" id="UP000198661"/>
    </source>
</evidence>
<dbReference type="EMBL" id="FOOK01000021">
    <property type="protein sequence ID" value="SFG22459.1"/>
    <property type="molecule type" value="Genomic_DNA"/>
</dbReference>
<keyword evidence="9 13" id="KW-1133">Transmembrane helix</keyword>
<evidence type="ECO:0000313" key="15">
    <source>
        <dbReference type="EMBL" id="SFG22459.1"/>
    </source>
</evidence>
<evidence type="ECO:0000256" key="8">
    <source>
        <dbReference type="ARBA" id="ARBA00022982"/>
    </source>
</evidence>
<evidence type="ECO:0000256" key="1">
    <source>
        <dbReference type="ARBA" id="ARBA00004651"/>
    </source>
</evidence>
<feature type="transmembrane region" description="Helical" evidence="13">
    <location>
        <begin position="117"/>
        <end position="139"/>
    </location>
</feature>
<evidence type="ECO:0000256" key="2">
    <source>
        <dbReference type="ARBA" id="ARBA00008622"/>
    </source>
</evidence>
<keyword evidence="4" id="KW-1003">Cell membrane</keyword>
<evidence type="ECO:0000256" key="10">
    <source>
        <dbReference type="ARBA" id="ARBA00023004"/>
    </source>
</evidence>
<sequence>MWELPVRVFHWVNALCIVVLFATGLYIGNPFVVPAVSEEAHFFFLMGWARYIHFIAAFLFTANLLMRAYWFLKGNRYARTNPLRRAFWRGLVETLKSYLFLKNRKPHYIGHNPLAELSYLIFIGLGSVIMVLTGFVLYFEPQWESAAGGLFSRVAALFGGDSFSVRSWHHLVAWGFALFVPIHVYMAFREDWLSRNATISSIFTGYKYEAARKEKGDEERGGGEGGAGDPAGGSAERRHGAGDRKHPAFR</sequence>
<feature type="region of interest" description="Disordered" evidence="12">
    <location>
        <begin position="213"/>
        <end position="250"/>
    </location>
</feature>
<dbReference type="PANTHER" id="PTHR30485:SF0">
    <property type="entry name" value="NI_FE-HYDROGENASE 1 B-TYPE CYTOCHROME SUBUNIT-RELATED"/>
    <property type="match status" value="1"/>
</dbReference>
<dbReference type="Pfam" id="PF01292">
    <property type="entry name" value="Ni_hydr_CYTB"/>
    <property type="match status" value="1"/>
</dbReference>
<dbReference type="AlphaFoldDB" id="A0A1I2Q513"/>
<proteinExistence type="inferred from homology"/>
<dbReference type="InterPro" id="IPR051542">
    <property type="entry name" value="Hydrogenase_cytochrome"/>
</dbReference>
<evidence type="ECO:0000259" key="14">
    <source>
        <dbReference type="Pfam" id="PF01292"/>
    </source>
</evidence>
<feature type="transmembrane region" description="Helical" evidence="13">
    <location>
        <begin position="12"/>
        <end position="31"/>
    </location>
</feature>
<dbReference type="PRINTS" id="PR00161">
    <property type="entry name" value="NIHGNASECYTB"/>
</dbReference>
<dbReference type="GO" id="GO:0022904">
    <property type="term" value="P:respiratory electron transport chain"/>
    <property type="evidence" value="ECO:0007669"/>
    <property type="project" value="InterPro"/>
</dbReference>
<dbReference type="GO" id="GO:0020037">
    <property type="term" value="F:heme binding"/>
    <property type="evidence" value="ECO:0007669"/>
    <property type="project" value="TreeGrafter"/>
</dbReference>
<protein>
    <submittedName>
        <fullName evidence="15">Ni/Fe-hydrogenase 1 B-type cytochrome subunit</fullName>
    </submittedName>
</protein>
<dbReference type="SUPFAM" id="SSF81342">
    <property type="entry name" value="Transmembrane di-heme cytochromes"/>
    <property type="match status" value="1"/>
</dbReference>
<dbReference type="GO" id="GO:0005886">
    <property type="term" value="C:plasma membrane"/>
    <property type="evidence" value="ECO:0007669"/>
    <property type="project" value="UniProtKB-SubCell"/>
</dbReference>
<dbReference type="GO" id="GO:0005506">
    <property type="term" value="F:iron ion binding"/>
    <property type="evidence" value="ECO:0007669"/>
    <property type="project" value="InterPro"/>
</dbReference>
<feature type="compositionally biased region" description="Basic and acidic residues" evidence="12">
    <location>
        <begin position="213"/>
        <end position="222"/>
    </location>
</feature>
<keyword evidence="3" id="KW-0813">Transport</keyword>
<dbReference type="InterPro" id="IPR011577">
    <property type="entry name" value="Cyt_b561_bac/Ni-Hgenase"/>
</dbReference>
<name>A0A1I2Q513_9BACL</name>
<evidence type="ECO:0000256" key="13">
    <source>
        <dbReference type="SAM" id="Phobius"/>
    </source>
</evidence>
<feature type="transmembrane region" description="Helical" evidence="13">
    <location>
        <begin position="168"/>
        <end position="188"/>
    </location>
</feature>
<evidence type="ECO:0000256" key="6">
    <source>
        <dbReference type="ARBA" id="ARBA00022692"/>
    </source>
</evidence>
<keyword evidence="11 13" id="KW-0472">Membrane</keyword>
<keyword evidence="10" id="KW-0408">Iron</keyword>
<dbReference type="GO" id="GO:0009055">
    <property type="term" value="F:electron transfer activity"/>
    <property type="evidence" value="ECO:0007669"/>
    <property type="project" value="InterPro"/>
</dbReference>
<keyword evidence="6 13" id="KW-0812">Transmembrane</keyword>
<evidence type="ECO:0000256" key="3">
    <source>
        <dbReference type="ARBA" id="ARBA00022448"/>
    </source>
</evidence>
<dbReference type="Gene3D" id="1.20.950.20">
    <property type="entry name" value="Transmembrane di-heme cytochromes, Chain C"/>
    <property type="match status" value="1"/>
</dbReference>
<dbReference type="Proteomes" id="UP000198661">
    <property type="component" value="Unassembled WGS sequence"/>
</dbReference>
<feature type="domain" description="Cytochrome b561 bacterial/Ni-hydrogenase" evidence="14">
    <location>
        <begin position="2"/>
        <end position="205"/>
    </location>
</feature>
<keyword evidence="16" id="KW-1185">Reference proteome</keyword>
<keyword evidence="8" id="KW-0249">Electron transport</keyword>
<dbReference type="STRING" id="201973.SAMN04488025_12149"/>
<dbReference type="PROSITE" id="PS00883">
    <property type="entry name" value="NI_HGENASE_CYTB_2"/>
    <property type="match status" value="1"/>
</dbReference>
<evidence type="ECO:0000256" key="4">
    <source>
        <dbReference type="ARBA" id="ARBA00022475"/>
    </source>
</evidence>
<comment type="subcellular location">
    <subcellularLocation>
        <location evidence="1">Cell membrane</location>
        <topology evidence="1">Multi-pass membrane protein</topology>
    </subcellularLocation>
</comment>
<dbReference type="NCBIfam" id="TIGR02125">
    <property type="entry name" value="CytB-hydogenase"/>
    <property type="match status" value="1"/>
</dbReference>